<feature type="compositionally biased region" description="Low complexity" evidence="2">
    <location>
        <begin position="30"/>
        <end position="42"/>
    </location>
</feature>
<dbReference type="Proteomes" id="UP000186015">
    <property type="component" value="Unassembled WGS sequence"/>
</dbReference>
<feature type="signal peptide" evidence="3">
    <location>
        <begin position="1"/>
        <end position="20"/>
    </location>
</feature>
<keyword evidence="1 3" id="KW-0732">Signal</keyword>
<dbReference type="OrthoDB" id="1827323at2"/>
<feature type="domain" description="SecDF P1 head subdomain" evidence="4">
    <location>
        <begin position="141"/>
        <end position="239"/>
    </location>
</feature>
<dbReference type="AlphaFoldDB" id="A0A1H7GFN6"/>
<dbReference type="Pfam" id="PF08139">
    <property type="entry name" value="LPAM_1"/>
    <property type="match status" value="1"/>
</dbReference>
<name>A0A1H7GFN6_RUMAL</name>
<sequence>MKKLILLASLALILTGCANGKTESKKESSESSAETTAASVKNEAAEEESAVEEAEKVEYNSSITYTCENAADDAQLDTIADVLDKRFDSMFSEQEHYIEKDYANKEIKLEFDNTDGMEDFVKLSPLENKVEFIKGKEKSGEVVLTNNNIKSCENRQYMDYSDDSTYWVIAMEFDEEGTQIFADATMELSENKNTISIWLDDELLAAPTVIESIMDGKCQISGDYDEERSAELAKKIAMKPLPFGIAVKESELN</sequence>
<evidence type="ECO:0000256" key="1">
    <source>
        <dbReference type="ARBA" id="ARBA00022729"/>
    </source>
</evidence>
<dbReference type="Pfam" id="PF22599">
    <property type="entry name" value="SecDF_P1_head"/>
    <property type="match status" value="1"/>
</dbReference>
<dbReference type="EMBL" id="FOAT01000002">
    <property type="protein sequence ID" value="SEK36337.1"/>
    <property type="molecule type" value="Genomic_DNA"/>
</dbReference>
<organism evidence="5 6">
    <name type="scientific">Ruminococcus albus</name>
    <dbReference type="NCBI Taxonomy" id="1264"/>
    <lineage>
        <taxon>Bacteria</taxon>
        <taxon>Bacillati</taxon>
        <taxon>Bacillota</taxon>
        <taxon>Clostridia</taxon>
        <taxon>Eubacteriales</taxon>
        <taxon>Oscillospiraceae</taxon>
        <taxon>Ruminococcus</taxon>
    </lineage>
</organism>
<evidence type="ECO:0000313" key="5">
    <source>
        <dbReference type="EMBL" id="SEK36337.1"/>
    </source>
</evidence>
<reference evidence="5 6" key="1">
    <citation type="submission" date="2016-10" db="EMBL/GenBank/DDBJ databases">
        <authorList>
            <person name="de Groot N.N."/>
        </authorList>
    </citation>
    <scope>NUCLEOTIDE SEQUENCE [LARGE SCALE GENOMIC DNA]</scope>
    <source>
        <strain evidence="5 6">KH2T6</strain>
    </source>
</reference>
<dbReference type="PROSITE" id="PS51257">
    <property type="entry name" value="PROKAR_LIPOPROTEIN"/>
    <property type="match status" value="1"/>
</dbReference>
<protein>
    <recommendedName>
        <fullName evidence="4">SecDF P1 head subdomain domain-containing protein</fullName>
    </recommendedName>
</protein>
<evidence type="ECO:0000256" key="2">
    <source>
        <dbReference type="SAM" id="MobiDB-lite"/>
    </source>
</evidence>
<accession>A0A1H7GFN6</accession>
<evidence type="ECO:0000259" key="4">
    <source>
        <dbReference type="Pfam" id="PF22599"/>
    </source>
</evidence>
<evidence type="ECO:0000256" key="3">
    <source>
        <dbReference type="SAM" id="SignalP"/>
    </source>
</evidence>
<gene>
    <name evidence="5" type="ORF">SAMN05216469_10270</name>
</gene>
<feature type="chain" id="PRO_5010296610" description="SecDF P1 head subdomain domain-containing protein" evidence="3">
    <location>
        <begin position="21"/>
        <end position="253"/>
    </location>
</feature>
<proteinExistence type="predicted"/>
<evidence type="ECO:0000313" key="6">
    <source>
        <dbReference type="Proteomes" id="UP000186015"/>
    </source>
</evidence>
<dbReference type="InterPro" id="IPR012640">
    <property type="entry name" value="Membr_lipoprot_lipid_attach_CS"/>
</dbReference>
<feature type="region of interest" description="Disordered" evidence="2">
    <location>
        <begin position="20"/>
        <end position="55"/>
    </location>
</feature>
<dbReference type="RefSeq" id="WP_074829210.1">
    <property type="nucleotide sequence ID" value="NZ_FOAT01000002.1"/>
</dbReference>
<dbReference type="Gene3D" id="3.30.1360.200">
    <property type="match status" value="1"/>
</dbReference>
<dbReference type="InterPro" id="IPR054384">
    <property type="entry name" value="SecDF_P1_head"/>
</dbReference>